<dbReference type="GO" id="GO:0005886">
    <property type="term" value="C:plasma membrane"/>
    <property type="evidence" value="ECO:0007669"/>
    <property type="project" value="UniProtKB-SubCell"/>
</dbReference>
<organism evidence="10">
    <name type="scientific">Zea mays</name>
    <name type="common">Maize</name>
    <dbReference type="NCBI Taxonomy" id="4577"/>
    <lineage>
        <taxon>Eukaryota</taxon>
        <taxon>Viridiplantae</taxon>
        <taxon>Streptophyta</taxon>
        <taxon>Embryophyta</taxon>
        <taxon>Tracheophyta</taxon>
        <taxon>Spermatophyta</taxon>
        <taxon>Magnoliopsida</taxon>
        <taxon>Liliopsida</taxon>
        <taxon>Poales</taxon>
        <taxon>Poaceae</taxon>
        <taxon>PACMAD clade</taxon>
        <taxon>Panicoideae</taxon>
        <taxon>Andropogonodae</taxon>
        <taxon>Andropogoneae</taxon>
        <taxon>Tripsacinae</taxon>
        <taxon>Zea</taxon>
    </lineage>
</organism>
<protein>
    <submittedName>
        <fullName evidence="10">ABC transporter B family member 19</fullName>
    </submittedName>
</protein>
<evidence type="ECO:0000313" key="10">
    <source>
        <dbReference type="EMBL" id="AQK44052.1"/>
    </source>
</evidence>
<dbReference type="Pfam" id="PF00664">
    <property type="entry name" value="ABC_membrane"/>
    <property type="match status" value="3"/>
</dbReference>
<proteinExistence type="inferred from homology"/>
<accession>A0A1D6J810</accession>
<dbReference type="PANTHER" id="PTHR43394">
    <property type="entry name" value="ATP-DEPENDENT PERMEASE MDL1, MITOCHONDRIAL"/>
    <property type="match status" value="1"/>
</dbReference>
<evidence type="ECO:0000256" key="5">
    <source>
        <dbReference type="ARBA" id="ARBA00022737"/>
    </source>
</evidence>
<dbReference type="PROSITE" id="PS00211">
    <property type="entry name" value="ABC_TRANSPORTER_1"/>
    <property type="match status" value="2"/>
</dbReference>
<dbReference type="GO" id="GO:0016887">
    <property type="term" value="F:ATP hydrolysis activity"/>
    <property type="evidence" value="ECO:0007669"/>
    <property type="project" value="InterPro"/>
</dbReference>
<evidence type="ECO:0000256" key="4">
    <source>
        <dbReference type="ARBA" id="ARBA00022692"/>
    </source>
</evidence>
<keyword evidence="6" id="KW-0547">Nucleotide-binding</keyword>
<keyword evidence="8" id="KW-1133">Transmembrane helix</keyword>
<dbReference type="CDD" id="cd18578">
    <property type="entry name" value="ABC_6TM_Pgp_ABCB1_D2_like"/>
    <property type="match status" value="1"/>
</dbReference>
<dbReference type="Gene3D" id="1.20.1560.10">
    <property type="entry name" value="ABC transporter type 1, transmembrane domain"/>
    <property type="match status" value="3"/>
</dbReference>
<evidence type="ECO:0000256" key="3">
    <source>
        <dbReference type="ARBA" id="ARBA00022448"/>
    </source>
</evidence>
<dbReference type="InterPro" id="IPR027417">
    <property type="entry name" value="P-loop_NTPase"/>
</dbReference>
<dbReference type="SMART" id="SM00382">
    <property type="entry name" value="AAA"/>
    <property type="match status" value="2"/>
</dbReference>
<evidence type="ECO:0000256" key="2">
    <source>
        <dbReference type="ARBA" id="ARBA00007577"/>
    </source>
</evidence>
<keyword evidence="5" id="KW-0677">Repeat</keyword>
<evidence type="ECO:0000256" key="6">
    <source>
        <dbReference type="ARBA" id="ARBA00022741"/>
    </source>
</evidence>
<dbReference type="SUPFAM" id="SSF90123">
    <property type="entry name" value="ABC transporter transmembrane region"/>
    <property type="match status" value="2"/>
</dbReference>
<comment type="similarity">
    <text evidence="2">Belongs to the ABC transporter superfamily. ABCB family. Multidrug resistance exporter (TC 3.A.1.201) subfamily.</text>
</comment>
<dbReference type="ExpressionAtlas" id="A0A1D6J810">
    <property type="expression patterns" value="baseline and differential"/>
</dbReference>
<dbReference type="Pfam" id="PF00005">
    <property type="entry name" value="ABC_tran"/>
    <property type="match status" value="2"/>
</dbReference>
<dbReference type="FunFam" id="1.20.1560.10:FF:000009">
    <property type="entry name" value="ABC transporter B family member 1"/>
    <property type="match status" value="1"/>
</dbReference>
<dbReference type="InterPro" id="IPR003593">
    <property type="entry name" value="AAA+_ATPase"/>
</dbReference>
<evidence type="ECO:0000256" key="1">
    <source>
        <dbReference type="ARBA" id="ARBA00004651"/>
    </source>
</evidence>
<comment type="subcellular location">
    <subcellularLocation>
        <location evidence="1">Cell membrane</location>
        <topology evidence="1">Multi-pass membrane protein</topology>
    </subcellularLocation>
</comment>
<dbReference type="EMBL" id="CM000786">
    <property type="protein sequence ID" value="AQK44052.1"/>
    <property type="molecule type" value="Genomic_DNA"/>
</dbReference>
<gene>
    <name evidence="10" type="ORF">ZEAMMB73_Zm00001d025590</name>
</gene>
<reference evidence="10" key="1">
    <citation type="submission" date="2015-12" db="EMBL/GenBank/DDBJ databases">
        <title>Update maize B73 reference genome by single molecule sequencing technologies.</title>
        <authorList>
            <consortium name="Maize Genome Sequencing Project"/>
            <person name="Ware D."/>
        </authorList>
    </citation>
    <scope>NUCLEOTIDE SEQUENCE</scope>
    <source>
        <tissue evidence="10">Seedling</tissue>
    </source>
</reference>
<evidence type="ECO:0000256" key="9">
    <source>
        <dbReference type="ARBA" id="ARBA00023136"/>
    </source>
</evidence>
<keyword evidence="3" id="KW-0813">Transport</keyword>
<sequence>MAEGDAGKAEAGSCSAAAASGAGGCDAVKKRPEQSVAFHELFGFADPLDWLLMAAGSAGAVVHGAAMPVFFLLFGELVNGFGKNQHNLRRMTDEVSKYSLYFVYLGLVVCASSYLEIACWMYTGERQVGALRRRYLEAVLRQDVGFFDTDARTGDVVFSVSTDTLLVQDAIGEKVGNFIHYLATFLAGLVVGFVSAWRLALLSIAVIPGIAFAGGLYAYTLTGLTSNVGETKALNSYSEAIQNTLKLGYKAGMAKGLGIGCTYGIACMSWALVFWYAGVFIRNGQTDGGKAFTAIFSAIVGGLSLGQSFSNLGAFSKGKIAGYKLLEVIRQRPTIVQDTADGRCLDEVHGNIEFKEVAFSYPSRPDVMIFRDFSLFFPAGKTAAVVGGSGSGKSTVVALIERFYDPNQGQVLLDNVDIKTLQLKWLRDQIGLVNQEPALFATTILENILYGKPDATMAEVEAAATSANAHSFIALLPNGYNTHVGDRGLQLSGGQKQRIAIARAMLKNPKLLLLDEATSALDAGSESIVQEALDRLMVGRTTVVVAHRLSTIRCVDMIAVIQQGQVVETGTHDELLAKGSSGAYAALIRFQETARNRACPSTRKSRSSRLSNSLSTRSLSLRSGSLRNLSYSYSTGADGRIEMVSNADNDRKYPAPRGYFFKLLKLNAPEWPYTILGAVGSVLSGFIGPTFAIVMSNMIEVFYYRNPSKMESKTREYVFIYIGTGLYAVVAYLVQHYFFSIMGENLTTRVRRMMLAVILRNDVGWFDQEENNSNLVAARLSTDAADVKSAIAERISVILQNMTSLLVSFVVGFIIEWRVALLILVTFPLLVLANFAQQLSMKGFAGDTAKAHAKTSMIAGEGVSNIRTVAAFNAQDKILSLFCSELRVPQMHSLRRSQISGALFGLSQLSLYASEALILWFGAHLVRTHVSTFSKVIKVFVVLVITANSVAETVSLAPEIVRGGESIRSVFSVLNSRTRIDPDDPDAEQVESVRGEIDFRHVDFAYPTRPDVMVFKDLSLRIRAGQSQALVGASGSGKSTVIALVERFYDPLAGKVMIDGKDIRRLNLKSLRLRIGLVQQEPVLFATSILENIAYGRDGATEEEVVEAAKVANVHGFVSALPDGYRTPVGERGVQLSGGQKQRIAIARAVLKDPAVLLLDEATSALDAESECVLQEALERIMKGRTAVLVAHRLSTIRGVDSIAVVQDGRVVEQGSHGDLVSRPDGAYSRLLQLQLHHG</sequence>
<dbReference type="SUPFAM" id="SSF52540">
    <property type="entry name" value="P-loop containing nucleoside triphosphate hydrolases"/>
    <property type="match status" value="2"/>
</dbReference>
<dbReference type="AlphaFoldDB" id="A0A1D6J810"/>
<dbReference type="InterPro" id="IPR011527">
    <property type="entry name" value="ABC1_TM_dom"/>
</dbReference>
<dbReference type="GO" id="GO:0005524">
    <property type="term" value="F:ATP binding"/>
    <property type="evidence" value="ECO:0007669"/>
    <property type="project" value="UniProtKB-KW"/>
</dbReference>
<dbReference type="InterPro" id="IPR017871">
    <property type="entry name" value="ABC_transporter-like_CS"/>
</dbReference>
<dbReference type="InterPro" id="IPR039421">
    <property type="entry name" value="Type_1_exporter"/>
</dbReference>
<dbReference type="GO" id="GO:0010329">
    <property type="term" value="F:auxin efflux transmembrane transporter activity"/>
    <property type="evidence" value="ECO:0007669"/>
    <property type="project" value="UniProtKB-ARBA"/>
</dbReference>
<evidence type="ECO:0000256" key="7">
    <source>
        <dbReference type="ARBA" id="ARBA00022840"/>
    </source>
</evidence>
<keyword evidence="9" id="KW-0472">Membrane</keyword>
<dbReference type="FunFam" id="3.40.50.300:FF:000251">
    <property type="entry name" value="ABC transporter B family member 19"/>
    <property type="match status" value="2"/>
</dbReference>
<dbReference type="CDD" id="cd03249">
    <property type="entry name" value="ABC_MTABC3_MDL1_MDL2"/>
    <property type="match status" value="2"/>
</dbReference>
<dbReference type="Gene3D" id="3.40.50.300">
    <property type="entry name" value="P-loop containing nucleotide triphosphate hydrolases"/>
    <property type="match status" value="2"/>
</dbReference>
<dbReference type="CDD" id="cd18577">
    <property type="entry name" value="ABC_6TM_Pgp_ABCB1_D1_like"/>
    <property type="match status" value="1"/>
</dbReference>
<dbReference type="InterPro" id="IPR003439">
    <property type="entry name" value="ABC_transporter-like_ATP-bd"/>
</dbReference>
<dbReference type="PROSITE" id="PS50929">
    <property type="entry name" value="ABC_TM1F"/>
    <property type="match status" value="2"/>
</dbReference>
<keyword evidence="4" id="KW-0812">Transmembrane</keyword>
<dbReference type="PROSITE" id="PS50893">
    <property type="entry name" value="ABC_TRANSPORTER_2"/>
    <property type="match status" value="2"/>
</dbReference>
<evidence type="ECO:0000256" key="8">
    <source>
        <dbReference type="ARBA" id="ARBA00022989"/>
    </source>
</evidence>
<dbReference type="GO" id="GO:0140359">
    <property type="term" value="F:ABC-type transporter activity"/>
    <property type="evidence" value="ECO:0007669"/>
    <property type="project" value="InterPro"/>
</dbReference>
<dbReference type="PANTHER" id="PTHR43394:SF11">
    <property type="entry name" value="ATP-BINDING CASSETTE TRANSPORTER"/>
    <property type="match status" value="1"/>
</dbReference>
<dbReference type="InterPro" id="IPR036640">
    <property type="entry name" value="ABC1_TM_sf"/>
</dbReference>
<keyword evidence="7" id="KW-0067">ATP-binding</keyword>
<name>A0A1D6J810_MAIZE</name>